<keyword evidence="4" id="KW-1185">Reference proteome</keyword>
<dbReference type="AlphaFoldDB" id="A0A0B4EVV4"/>
<gene>
    <name evidence="3" type="ORF">MAN_10324</name>
</gene>
<evidence type="ECO:0000256" key="2">
    <source>
        <dbReference type="SAM" id="Phobius"/>
    </source>
</evidence>
<sequence>MAIPDSAHRYLIDTETVSFASLPAAQHQRIILANAAISLASAFVFLTAVLCLRWWKDGCCGEKEGLSSSRGQPLDAPKRITKSQLLDLDRKIRDLGQKLREQAEALPEGTALPPGEPQRSLSAREMRGGRVGG</sequence>
<feature type="transmembrane region" description="Helical" evidence="2">
    <location>
        <begin position="31"/>
        <end position="55"/>
    </location>
</feature>
<name>A0A0B4EVV4_METAF</name>
<dbReference type="HOGENOM" id="CLU_1907189_0_0_1"/>
<reference evidence="3 4" key="1">
    <citation type="journal article" date="2014" name="Proc. Natl. Acad. Sci. U.S.A.">
        <title>Trajectory and genomic determinants of fungal-pathogen speciation and host adaptation.</title>
        <authorList>
            <person name="Hu X."/>
            <person name="Xiao G."/>
            <person name="Zheng P."/>
            <person name="Shang Y."/>
            <person name="Su Y."/>
            <person name="Zhang X."/>
            <person name="Liu X."/>
            <person name="Zhan S."/>
            <person name="St Leger R.J."/>
            <person name="Wang C."/>
        </authorList>
    </citation>
    <scope>NUCLEOTIDE SEQUENCE [LARGE SCALE GENOMIC DNA]</scope>
    <source>
        <strain evidence="3 4">ARSEF 549</strain>
    </source>
</reference>
<keyword evidence="2" id="KW-1133">Transmembrane helix</keyword>
<dbReference type="VEuPathDB" id="FungiDB:MAN_10324"/>
<dbReference type="Proteomes" id="UP000031186">
    <property type="component" value="Unassembled WGS sequence"/>
</dbReference>
<keyword evidence="2" id="KW-0812">Transmembrane</keyword>
<dbReference type="OrthoDB" id="10442823at2759"/>
<feature type="compositionally biased region" description="Basic and acidic residues" evidence="1">
    <location>
        <begin position="122"/>
        <end position="133"/>
    </location>
</feature>
<organism evidence="3 4">
    <name type="scientific">Metarhizium anisopliae (strain ARSEF 549)</name>
    <dbReference type="NCBI Taxonomy" id="3151832"/>
    <lineage>
        <taxon>Eukaryota</taxon>
        <taxon>Fungi</taxon>
        <taxon>Dikarya</taxon>
        <taxon>Ascomycota</taxon>
        <taxon>Pezizomycotina</taxon>
        <taxon>Sordariomycetes</taxon>
        <taxon>Hypocreomycetidae</taxon>
        <taxon>Hypocreales</taxon>
        <taxon>Clavicipitaceae</taxon>
        <taxon>Metarhizium</taxon>
    </lineage>
</organism>
<proteinExistence type="predicted"/>
<keyword evidence="2" id="KW-0472">Membrane</keyword>
<evidence type="ECO:0000256" key="1">
    <source>
        <dbReference type="SAM" id="MobiDB-lite"/>
    </source>
</evidence>
<feature type="non-terminal residue" evidence="3">
    <location>
        <position position="1"/>
    </location>
</feature>
<feature type="region of interest" description="Disordered" evidence="1">
    <location>
        <begin position="103"/>
        <end position="133"/>
    </location>
</feature>
<evidence type="ECO:0000313" key="4">
    <source>
        <dbReference type="Proteomes" id="UP000031186"/>
    </source>
</evidence>
<accession>A0A0B4EVV4</accession>
<dbReference type="EMBL" id="AZNF01000023">
    <property type="protein sequence ID" value="KID59872.1"/>
    <property type="molecule type" value="Genomic_DNA"/>
</dbReference>
<protein>
    <submittedName>
        <fullName evidence="3">Uncharacterized protein</fullName>
    </submittedName>
</protein>
<evidence type="ECO:0000313" key="3">
    <source>
        <dbReference type="EMBL" id="KID59872.1"/>
    </source>
</evidence>
<comment type="caution">
    <text evidence="3">The sequence shown here is derived from an EMBL/GenBank/DDBJ whole genome shotgun (WGS) entry which is preliminary data.</text>
</comment>